<feature type="domain" description="CAF17 C-terminal" evidence="5">
    <location>
        <begin position="258"/>
        <end position="331"/>
    </location>
</feature>
<proteinExistence type="predicted"/>
<name>A0AAW2HHC3_9NEOP</name>
<dbReference type="InterPro" id="IPR045179">
    <property type="entry name" value="YgfZ/GcvT"/>
</dbReference>
<organism evidence="6">
    <name type="scientific">Menopon gallinae</name>
    <name type="common">poultry shaft louse</name>
    <dbReference type="NCBI Taxonomy" id="328185"/>
    <lineage>
        <taxon>Eukaryota</taxon>
        <taxon>Metazoa</taxon>
        <taxon>Ecdysozoa</taxon>
        <taxon>Arthropoda</taxon>
        <taxon>Hexapoda</taxon>
        <taxon>Insecta</taxon>
        <taxon>Pterygota</taxon>
        <taxon>Neoptera</taxon>
        <taxon>Paraneoptera</taxon>
        <taxon>Psocodea</taxon>
        <taxon>Troctomorpha</taxon>
        <taxon>Phthiraptera</taxon>
        <taxon>Amblycera</taxon>
        <taxon>Menoponidae</taxon>
        <taxon>Menopon</taxon>
    </lineage>
</organism>
<feature type="domain" description="GCVT N-terminal" evidence="4">
    <location>
        <begin position="39"/>
        <end position="132"/>
    </location>
</feature>
<sequence length="336" mass="38119">MIFQRIIPKSIKFKSIFGRLLSTNNLANTYMVECLKNRGLIRISGNEVDEYLQGLITNDMKHLKAGSPCIYTMFLNSKGRVLYDSIIYNTKETNNYFVECDLSVLDLLKKHLLIYKVRRKITVDSLQDDYSVWVLNSASIQLDSKSNLDSSPMKGSLAECMIYDDPRISNLGLRIIAPKDTDVVELLKTVPNSNVSVENFYRSLRYKLGIGEGIDELPPGNCFALESNCDYLNGVSFNKGCYIGQELTARSYHTGVIRKRLMPLMFEEEVISRETDIPVLPAVGSDKPIGKLRGIDRNVGIGLLRVEDALKASELKVLDKLSRTNRPYWWPVQDQK</sequence>
<dbReference type="NCBIfam" id="TIGR03317">
    <property type="entry name" value="ygfZ_signature"/>
    <property type="match status" value="1"/>
</dbReference>
<dbReference type="InterPro" id="IPR017703">
    <property type="entry name" value="YgfZ/GCV_T_CS"/>
</dbReference>
<dbReference type="InterPro" id="IPR057460">
    <property type="entry name" value="CAF17_C"/>
</dbReference>
<dbReference type="InterPro" id="IPR006222">
    <property type="entry name" value="GCVT_N"/>
</dbReference>
<evidence type="ECO:0000313" key="6">
    <source>
        <dbReference type="EMBL" id="KAL0269192.1"/>
    </source>
</evidence>
<evidence type="ECO:0008006" key="7">
    <source>
        <dbReference type="Google" id="ProtNLM"/>
    </source>
</evidence>
<comment type="subcellular location">
    <subcellularLocation>
        <location evidence="1">Mitochondrion</location>
    </subcellularLocation>
</comment>
<dbReference type="GO" id="GO:0005759">
    <property type="term" value="C:mitochondrial matrix"/>
    <property type="evidence" value="ECO:0007669"/>
    <property type="project" value="TreeGrafter"/>
</dbReference>
<dbReference type="Pfam" id="PF01571">
    <property type="entry name" value="GCV_T"/>
    <property type="match status" value="1"/>
</dbReference>
<evidence type="ECO:0000259" key="5">
    <source>
        <dbReference type="Pfam" id="PF25455"/>
    </source>
</evidence>
<keyword evidence="2" id="KW-0809">Transit peptide</keyword>
<evidence type="ECO:0000256" key="2">
    <source>
        <dbReference type="ARBA" id="ARBA00022946"/>
    </source>
</evidence>
<dbReference type="Pfam" id="PF25455">
    <property type="entry name" value="Beta-barrel_CAF17_C"/>
    <property type="match status" value="1"/>
</dbReference>
<comment type="caution">
    <text evidence="6">The sequence shown here is derived from an EMBL/GenBank/DDBJ whole genome shotgun (WGS) entry which is preliminary data.</text>
</comment>
<gene>
    <name evidence="6" type="ORF">PYX00_007003</name>
</gene>
<evidence type="ECO:0000259" key="4">
    <source>
        <dbReference type="Pfam" id="PF01571"/>
    </source>
</evidence>
<dbReference type="EMBL" id="JARGDH010000004">
    <property type="protein sequence ID" value="KAL0269192.1"/>
    <property type="molecule type" value="Genomic_DNA"/>
</dbReference>
<dbReference type="AlphaFoldDB" id="A0AAW2HHC3"/>
<dbReference type="GO" id="GO:0016226">
    <property type="term" value="P:iron-sulfur cluster assembly"/>
    <property type="evidence" value="ECO:0007669"/>
    <property type="project" value="TreeGrafter"/>
</dbReference>
<protein>
    <recommendedName>
        <fullName evidence="7">Transferase CAF17 homolog, mitochondrial</fullName>
    </recommendedName>
</protein>
<dbReference type="InterPro" id="IPR027266">
    <property type="entry name" value="TrmE/GcvT-like"/>
</dbReference>
<keyword evidence="3" id="KW-0496">Mitochondrion</keyword>
<evidence type="ECO:0000256" key="1">
    <source>
        <dbReference type="ARBA" id="ARBA00004173"/>
    </source>
</evidence>
<evidence type="ECO:0000256" key="3">
    <source>
        <dbReference type="ARBA" id="ARBA00023128"/>
    </source>
</evidence>
<dbReference type="SUPFAM" id="SSF103025">
    <property type="entry name" value="Folate-binding domain"/>
    <property type="match status" value="1"/>
</dbReference>
<accession>A0AAW2HHC3</accession>
<dbReference type="PANTHER" id="PTHR22602:SF0">
    <property type="entry name" value="TRANSFERASE CAF17, MITOCHONDRIAL-RELATED"/>
    <property type="match status" value="1"/>
</dbReference>
<reference evidence="6" key="1">
    <citation type="journal article" date="2024" name="Gigascience">
        <title>Chromosome-level genome of the poultry shaft louse Menopon gallinae provides insight into the host-switching and adaptive evolution of parasitic lice.</title>
        <authorList>
            <person name="Xu Y."/>
            <person name="Ma L."/>
            <person name="Liu S."/>
            <person name="Liang Y."/>
            <person name="Liu Q."/>
            <person name="He Z."/>
            <person name="Tian L."/>
            <person name="Duan Y."/>
            <person name="Cai W."/>
            <person name="Li H."/>
            <person name="Song F."/>
        </authorList>
    </citation>
    <scope>NUCLEOTIDE SEQUENCE</scope>
    <source>
        <strain evidence="6">Cailab_2023a</strain>
    </source>
</reference>
<dbReference type="PANTHER" id="PTHR22602">
    <property type="entry name" value="TRANSFERASE CAF17, MITOCHONDRIAL-RELATED"/>
    <property type="match status" value="1"/>
</dbReference>
<dbReference type="Gene3D" id="3.30.1360.120">
    <property type="entry name" value="Probable tRNA modification gtpase trme, domain 1"/>
    <property type="match status" value="1"/>
</dbReference>